<dbReference type="InterPro" id="IPR049720">
    <property type="entry name" value="EF1B_bsu/dsu"/>
</dbReference>
<keyword evidence="1" id="KW-0648">Protein biosynthesis</keyword>
<organism evidence="1 2">
    <name type="scientific">Capsicum annuum</name>
    <name type="common">Capsicum pepper</name>
    <dbReference type="NCBI Taxonomy" id="4072"/>
    <lineage>
        <taxon>Eukaryota</taxon>
        <taxon>Viridiplantae</taxon>
        <taxon>Streptophyta</taxon>
        <taxon>Embryophyta</taxon>
        <taxon>Tracheophyta</taxon>
        <taxon>Spermatophyta</taxon>
        <taxon>Magnoliopsida</taxon>
        <taxon>eudicotyledons</taxon>
        <taxon>Gunneridae</taxon>
        <taxon>Pentapetalae</taxon>
        <taxon>asterids</taxon>
        <taxon>lamiids</taxon>
        <taxon>Solanales</taxon>
        <taxon>Solanaceae</taxon>
        <taxon>Solanoideae</taxon>
        <taxon>Capsiceae</taxon>
        <taxon>Capsicum</taxon>
    </lineage>
</organism>
<reference evidence="1 2" key="2">
    <citation type="journal article" date="2017" name="Genome Biol.">
        <title>New reference genome sequences of hot pepper reveal the massive evolution of plant disease-resistance genes by retroduplication.</title>
        <authorList>
            <person name="Kim S."/>
            <person name="Park J."/>
            <person name="Yeom S.I."/>
            <person name="Kim Y.M."/>
            <person name="Seo E."/>
            <person name="Kim K.T."/>
            <person name="Kim M.S."/>
            <person name="Lee J.M."/>
            <person name="Cheong K."/>
            <person name="Shin H.S."/>
            <person name="Kim S.B."/>
            <person name="Han K."/>
            <person name="Lee J."/>
            <person name="Park M."/>
            <person name="Lee H.A."/>
            <person name="Lee H.Y."/>
            <person name="Lee Y."/>
            <person name="Oh S."/>
            <person name="Lee J.H."/>
            <person name="Choi E."/>
            <person name="Choi E."/>
            <person name="Lee S.E."/>
            <person name="Jeon J."/>
            <person name="Kim H."/>
            <person name="Choi G."/>
            <person name="Song H."/>
            <person name="Lee J."/>
            <person name="Lee S.C."/>
            <person name="Kwon J.K."/>
            <person name="Lee H.Y."/>
            <person name="Koo N."/>
            <person name="Hong Y."/>
            <person name="Kim R.W."/>
            <person name="Kang W.H."/>
            <person name="Huh J.H."/>
            <person name="Kang B.C."/>
            <person name="Yang T.J."/>
            <person name="Lee Y.H."/>
            <person name="Bennetzen J.L."/>
            <person name="Choi D."/>
        </authorList>
    </citation>
    <scope>NUCLEOTIDE SEQUENCE [LARGE SCALE GENOMIC DNA]</scope>
    <source>
        <strain evidence="2">cv. CM334</strain>
    </source>
</reference>
<dbReference type="GO" id="GO:0003746">
    <property type="term" value="F:translation elongation factor activity"/>
    <property type="evidence" value="ECO:0007669"/>
    <property type="project" value="UniProtKB-KW"/>
</dbReference>
<dbReference type="PANTHER" id="PTHR11595:SF84">
    <property type="entry name" value="ELONGATION FACTOR 1-BETA 1"/>
    <property type="match status" value="1"/>
</dbReference>
<protein>
    <submittedName>
        <fullName evidence="1">Elongation factor 1-beta 1</fullName>
    </submittedName>
</protein>
<name>A0A2G2ZYJ5_CAPAN</name>
<dbReference type="GO" id="GO:0005853">
    <property type="term" value="C:eukaryotic translation elongation factor 1 complex"/>
    <property type="evidence" value="ECO:0007669"/>
    <property type="project" value="InterPro"/>
</dbReference>
<dbReference type="GO" id="GO:0005085">
    <property type="term" value="F:guanyl-nucleotide exchange factor activity"/>
    <property type="evidence" value="ECO:0000318"/>
    <property type="project" value="GO_Central"/>
</dbReference>
<evidence type="ECO:0000313" key="2">
    <source>
        <dbReference type="Proteomes" id="UP000222542"/>
    </source>
</evidence>
<dbReference type="AlphaFoldDB" id="A0A2G2ZYJ5"/>
<dbReference type="Gene3D" id="3.30.70.60">
    <property type="match status" value="1"/>
</dbReference>
<comment type="caution">
    <text evidence="1">The sequence shown here is derived from an EMBL/GenBank/DDBJ whole genome shotgun (WGS) entry which is preliminary data.</text>
</comment>
<dbReference type="Gene3D" id="1.20.1050.10">
    <property type="match status" value="1"/>
</dbReference>
<dbReference type="InterPro" id="IPR036219">
    <property type="entry name" value="eEF-1beta-like_sf"/>
</dbReference>
<gene>
    <name evidence="1" type="ORF">T459_09153</name>
</gene>
<reference evidence="1 2" key="1">
    <citation type="journal article" date="2014" name="Nat. Genet.">
        <title>Genome sequence of the hot pepper provides insights into the evolution of pungency in Capsicum species.</title>
        <authorList>
            <person name="Kim S."/>
            <person name="Park M."/>
            <person name="Yeom S.I."/>
            <person name="Kim Y.M."/>
            <person name="Lee J.M."/>
            <person name="Lee H.A."/>
            <person name="Seo E."/>
            <person name="Choi J."/>
            <person name="Cheong K."/>
            <person name="Kim K.T."/>
            <person name="Jung K."/>
            <person name="Lee G.W."/>
            <person name="Oh S.K."/>
            <person name="Bae C."/>
            <person name="Kim S.B."/>
            <person name="Lee H.Y."/>
            <person name="Kim S.Y."/>
            <person name="Kim M.S."/>
            <person name="Kang B.C."/>
            <person name="Jo Y.D."/>
            <person name="Yang H.B."/>
            <person name="Jeong H.J."/>
            <person name="Kang W.H."/>
            <person name="Kwon J.K."/>
            <person name="Shin C."/>
            <person name="Lim J.Y."/>
            <person name="Park J.H."/>
            <person name="Huh J.H."/>
            <person name="Kim J.S."/>
            <person name="Kim B.D."/>
            <person name="Cohen O."/>
            <person name="Paran I."/>
            <person name="Suh M.C."/>
            <person name="Lee S.B."/>
            <person name="Kim Y.K."/>
            <person name="Shin Y."/>
            <person name="Noh S.J."/>
            <person name="Park J."/>
            <person name="Seo Y.S."/>
            <person name="Kwon S.Y."/>
            <person name="Kim H.A."/>
            <person name="Park J.M."/>
            <person name="Kim H.J."/>
            <person name="Choi S.B."/>
            <person name="Bosland P.W."/>
            <person name="Reeves G."/>
            <person name="Jo S.H."/>
            <person name="Lee B.W."/>
            <person name="Cho H.T."/>
            <person name="Choi H.S."/>
            <person name="Lee M.S."/>
            <person name="Yu Y."/>
            <person name="Do Choi Y."/>
            <person name="Park B.S."/>
            <person name="van Deynze A."/>
            <person name="Ashrafi H."/>
            <person name="Hill T."/>
            <person name="Kim W.T."/>
            <person name="Pai H.S."/>
            <person name="Ahn H.K."/>
            <person name="Yeam I."/>
            <person name="Giovannoni J.J."/>
            <person name="Rose J.K."/>
            <person name="Sorensen I."/>
            <person name="Lee S.J."/>
            <person name="Kim R.W."/>
            <person name="Choi I.Y."/>
            <person name="Choi B.S."/>
            <person name="Lim J.S."/>
            <person name="Lee Y.H."/>
            <person name="Choi D."/>
        </authorList>
    </citation>
    <scope>NUCLEOTIDE SEQUENCE [LARGE SCALE GENOMIC DNA]</scope>
    <source>
        <strain evidence="2">cv. CM334</strain>
    </source>
</reference>
<sequence>MHYGNEMVARDKYHKPCFLYLDNVSEDQKISARRLYQLWAAEGIISLEVITFSNLHTEFGLKFVNDHLSGKTYISGDQLTKDDIKVYGEILKQPSSDSYPNASKWYQVIFAKLASSFPGKAVGVRFGSQIAPTIAAPAKETAKPSDDDIDLFREKTKYEKKEAEAREAVKASTKKKMSGKSAVLMDFKTWDDKTNMKKLEDIVRSIEVEGLL</sequence>
<dbReference type="SUPFAM" id="SSF47616">
    <property type="entry name" value="GST C-terminal domain-like"/>
    <property type="match status" value="1"/>
</dbReference>
<dbReference type="PANTHER" id="PTHR11595">
    <property type="entry name" value="EF-HAND AND COILED-COIL DOMAIN-CONTAINING FAMILY MEMBER"/>
    <property type="match status" value="1"/>
</dbReference>
<dbReference type="SUPFAM" id="SSF54984">
    <property type="entry name" value="eEF-1beta-like"/>
    <property type="match status" value="1"/>
</dbReference>
<accession>A0A2G2ZYJ5</accession>
<dbReference type="GO" id="GO:0006414">
    <property type="term" value="P:translational elongation"/>
    <property type="evidence" value="ECO:0000318"/>
    <property type="project" value="GO_Central"/>
</dbReference>
<dbReference type="InterPro" id="IPR014717">
    <property type="entry name" value="Transl_elong_EF1B/ribsomal_bS6"/>
</dbReference>
<dbReference type="InterPro" id="IPR036282">
    <property type="entry name" value="Glutathione-S-Trfase_C_sf"/>
</dbReference>
<dbReference type="EMBL" id="AYRZ02000003">
    <property type="protein sequence ID" value="PHT87047.1"/>
    <property type="molecule type" value="Genomic_DNA"/>
</dbReference>
<dbReference type="Proteomes" id="UP000222542">
    <property type="component" value="Unassembled WGS sequence"/>
</dbReference>
<keyword evidence="1" id="KW-0251">Elongation factor</keyword>
<dbReference type="GO" id="GO:0005829">
    <property type="term" value="C:cytosol"/>
    <property type="evidence" value="ECO:0000318"/>
    <property type="project" value="GO_Central"/>
</dbReference>
<proteinExistence type="predicted"/>
<dbReference type="STRING" id="4072.A0A2G2ZYJ5"/>
<dbReference type="Gramene" id="PHT87047">
    <property type="protein sequence ID" value="PHT87047"/>
    <property type="gene ID" value="T459_09153"/>
</dbReference>
<keyword evidence="2" id="KW-1185">Reference proteome</keyword>
<evidence type="ECO:0000313" key="1">
    <source>
        <dbReference type="EMBL" id="PHT87047.1"/>
    </source>
</evidence>